<comment type="similarity">
    <text evidence="2 8">Belongs to the alanine or glycine:cation symporter (AGCS) (TC 2.A.25) family.</text>
</comment>
<dbReference type="PROSITE" id="PS00873">
    <property type="entry name" value="NA_ALANINE_SYMP"/>
    <property type="match status" value="1"/>
</dbReference>
<evidence type="ECO:0000256" key="3">
    <source>
        <dbReference type="ARBA" id="ARBA00022448"/>
    </source>
</evidence>
<evidence type="ECO:0000256" key="5">
    <source>
        <dbReference type="ARBA" id="ARBA00022692"/>
    </source>
</evidence>
<evidence type="ECO:0000256" key="7">
    <source>
        <dbReference type="ARBA" id="ARBA00023136"/>
    </source>
</evidence>
<comment type="caution">
    <text evidence="9">The sequence shown here is derived from an EMBL/GenBank/DDBJ whole genome shotgun (WGS) entry which is preliminary data.</text>
</comment>
<sequence>MSYLSRVNDVFSFLNPITDVLWEFPRNFEFYKNIPIIGEFSLAILLLIGCGLYFTLKLNFVQIRYFKRSVDILKRKNETKIGISPMASFLLSSATRIGPGNIMGVTGAVLAGGPGALFWMWVSAFFGMATCFVEATLSQIFKEKNGEDYVGGIAYYGRRLLNNSKVVGFVIAVAYIFYALFTLPSQVFHMFTAFGSVASQITGSVYARTDTLYIVIGLTIILVTTVIIFGGIRRVALATDFIVPIMAVTYFIIALFLIALNLDKVPYFFTAVFAGAFSPEAIFGGAMGIALQQGIKRGLMSNEAGQGTVTMAAAAADAKHPVEQGFIQSFGVFVDTFVICTISGFLVIIANLWSLDGFDFMALRSDKLGYFITSLKVLSPTMLEKPIQFLVALCYGMFAFSTILGMIAFIEVSATEISRNKVFLNIMKLISSLVFIPFGVACVWSGAELDNIWIISDLTNIVMVYINVPLIIIGFKYSKIALKDYKEKGELI</sequence>
<protein>
    <recommendedName>
        <fullName evidence="11">Amino acid carrier protein</fullName>
    </recommendedName>
</protein>
<keyword evidence="6 8" id="KW-1133">Transmembrane helix</keyword>
<dbReference type="InterPro" id="IPR001463">
    <property type="entry name" value="Na/Ala_symport"/>
</dbReference>
<comment type="subcellular location">
    <subcellularLocation>
        <location evidence="1 8">Cell membrane</location>
        <topology evidence="1 8">Multi-pass membrane protein</topology>
    </subcellularLocation>
</comment>
<keyword evidence="5 8" id="KW-0812">Transmembrane</keyword>
<proteinExistence type="inferred from homology"/>
<keyword evidence="3 8" id="KW-0813">Transport</keyword>
<feature type="transmembrane region" description="Helical" evidence="8">
    <location>
        <begin position="422"/>
        <end position="446"/>
    </location>
</feature>
<feature type="transmembrane region" description="Helical" evidence="8">
    <location>
        <begin position="166"/>
        <end position="191"/>
    </location>
</feature>
<dbReference type="EMBL" id="AXZF01000033">
    <property type="protein sequence ID" value="ERT69196.1"/>
    <property type="molecule type" value="Genomic_DNA"/>
</dbReference>
<feature type="transmembrane region" description="Helical" evidence="8">
    <location>
        <begin position="387"/>
        <end position="410"/>
    </location>
</feature>
<keyword evidence="8" id="KW-0769">Symport</keyword>
<feature type="transmembrane region" description="Helical" evidence="8">
    <location>
        <begin position="211"/>
        <end position="229"/>
    </location>
</feature>
<dbReference type="NCBIfam" id="TIGR00835">
    <property type="entry name" value="agcS"/>
    <property type="match status" value="1"/>
</dbReference>
<gene>
    <name evidence="9" type="ORF">HMPREF0202_00930</name>
</gene>
<dbReference type="Proteomes" id="UP000017081">
    <property type="component" value="Unassembled WGS sequence"/>
</dbReference>
<feature type="transmembrane region" description="Helical" evidence="8">
    <location>
        <begin position="330"/>
        <end position="353"/>
    </location>
</feature>
<organism evidence="9 10">
    <name type="scientific">Cetobacterium somerae ATCC BAA-474</name>
    <dbReference type="NCBI Taxonomy" id="1319815"/>
    <lineage>
        <taxon>Bacteria</taxon>
        <taxon>Fusobacteriati</taxon>
        <taxon>Fusobacteriota</taxon>
        <taxon>Fusobacteriia</taxon>
        <taxon>Fusobacteriales</taxon>
        <taxon>Fusobacteriaceae</taxon>
        <taxon>Cetobacterium</taxon>
    </lineage>
</organism>
<evidence type="ECO:0000256" key="6">
    <source>
        <dbReference type="ARBA" id="ARBA00022989"/>
    </source>
</evidence>
<keyword evidence="10" id="KW-1185">Reference proteome</keyword>
<feature type="transmembrane region" description="Helical" evidence="8">
    <location>
        <begin position="81"/>
        <end position="98"/>
    </location>
</feature>
<evidence type="ECO:0000256" key="1">
    <source>
        <dbReference type="ARBA" id="ARBA00004651"/>
    </source>
</evidence>
<feature type="transmembrane region" description="Helical" evidence="8">
    <location>
        <begin position="118"/>
        <end position="137"/>
    </location>
</feature>
<dbReference type="AlphaFoldDB" id="U7VCJ4"/>
<dbReference type="PANTHER" id="PTHR30330:SF1">
    <property type="entry name" value="AMINO-ACID CARRIER PROTEIN ALST"/>
    <property type="match status" value="1"/>
</dbReference>
<evidence type="ECO:0000313" key="10">
    <source>
        <dbReference type="Proteomes" id="UP000017081"/>
    </source>
</evidence>
<dbReference type="PRINTS" id="PR00175">
    <property type="entry name" value="NAALASMPORT"/>
</dbReference>
<reference evidence="9 10" key="1">
    <citation type="submission" date="2013-08" db="EMBL/GenBank/DDBJ databases">
        <authorList>
            <person name="Weinstock G."/>
            <person name="Sodergren E."/>
            <person name="Wylie T."/>
            <person name="Fulton L."/>
            <person name="Fulton R."/>
            <person name="Fronick C."/>
            <person name="O'Laughlin M."/>
            <person name="Godfrey J."/>
            <person name="Miner T."/>
            <person name="Herter B."/>
            <person name="Appelbaum E."/>
            <person name="Cordes M."/>
            <person name="Lek S."/>
            <person name="Wollam A."/>
            <person name="Pepin K.H."/>
            <person name="Palsikar V.B."/>
            <person name="Mitreva M."/>
            <person name="Wilson R.K."/>
        </authorList>
    </citation>
    <scope>NUCLEOTIDE SEQUENCE [LARGE SCALE GENOMIC DNA]</scope>
    <source>
        <strain evidence="9 10">ATCC BAA-474</strain>
    </source>
</reference>
<dbReference type="eggNOG" id="COG1115">
    <property type="taxonomic scope" value="Bacteria"/>
</dbReference>
<evidence type="ECO:0000256" key="2">
    <source>
        <dbReference type="ARBA" id="ARBA00009261"/>
    </source>
</evidence>
<dbReference type="Gene3D" id="1.20.1740.10">
    <property type="entry name" value="Amino acid/polyamine transporter I"/>
    <property type="match status" value="1"/>
</dbReference>
<name>U7VCJ4_9FUSO</name>
<dbReference type="HOGENOM" id="CLU_024867_0_2_0"/>
<feature type="transmembrane region" description="Helical" evidence="8">
    <location>
        <begin position="40"/>
        <end position="60"/>
    </location>
</feature>
<dbReference type="Pfam" id="PF01235">
    <property type="entry name" value="Na_Ala_symp"/>
    <property type="match status" value="1"/>
</dbReference>
<evidence type="ECO:0008006" key="11">
    <source>
        <dbReference type="Google" id="ProtNLM"/>
    </source>
</evidence>
<dbReference type="PANTHER" id="PTHR30330">
    <property type="entry name" value="AGSS FAMILY TRANSPORTER, SODIUM-ALANINE"/>
    <property type="match status" value="1"/>
</dbReference>
<feature type="transmembrane region" description="Helical" evidence="8">
    <location>
        <begin position="241"/>
        <end position="262"/>
    </location>
</feature>
<dbReference type="GO" id="GO:0005283">
    <property type="term" value="F:amino acid:sodium symporter activity"/>
    <property type="evidence" value="ECO:0007669"/>
    <property type="project" value="InterPro"/>
</dbReference>
<dbReference type="STRING" id="1319815.HMPREF0202_00930"/>
<evidence type="ECO:0000256" key="8">
    <source>
        <dbReference type="RuleBase" id="RU363064"/>
    </source>
</evidence>
<feature type="transmembrane region" description="Helical" evidence="8">
    <location>
        <begin position="268"/>
        <end position="291"/>
    </location>
</feature>
<dbReference type="PATRIC" id="fig|1319815.3.peg.894"/>
<dbReference type="GO" id="GO:0005886">
    <property type="term" value="C:plasma membrane"/>
    <property type="evidence" value="ECO:0007669"/>
    <property type="project" value="UniProtKB-SubCell"/>
</dbReference>
<feature type="transmembrane region" description="Helical" evidence="8">
    <location>
        <begin position="452"/>
        <end position="475"/>
    </location>
</feature>
<evidence type="ECO:0000313" key="9">
    <source>
        <dbReference type="EMBL" id="ERT69196.1"/>
    </source>
</evidence>
<accession>U7VCJ4</accession>
<keyword evidence="4 8" id="KW-1003">Cell membrane</keyword>
<evidence type="ECO:0000256" key="4">
    <source>
        <dbReference type="ARBA" id="ARBA00022475"/>
    </source>
</evidence>
<dbReference type="RefSeq" id="WP_023050475.1">
    <property type="nucleotide sequence ID" value="NZ_CP173065.2"/>
</dbReference>
<keyword evidence="7 8" id="KW-0472">Membrane</keyword>